<dbReference type="EMBL" id="LFKP01000005">
    <property type="protein sequence ID" value="OHV97037.1"/>
    <property type="molecule type" value="Genomic_DNA"/>
</dbReference>
<dbReference type="RefSeq" id="WP_071076172.1">
    <property type="nucleotide sequence ID" value="NZ_LFKP01000005.1"/>
</dbReference>
<sequence>MKSQFIQDLQGPADPDRFLAMTQVYQRAASVPLPKPSGPGLHLNDMPINRGMLAVVGAMRKHGDSEQALRATMMRMMHMDEIFEARDHFGDYIRPGMDDECSIEVADVLMKAVAVARILPLGEGACFDLADVLAHAQRFDAADNPAASSDSSRAGV</sequence>
<evidence type="ECO:0000313" key="2">
    <source>
        <dbReference type="Proteomes" id="UP000179840"/>
    </source>
</evidence>
<gene>
    <name evidence="1" type="ORF">AKG95_06940</name>
</gene>
<organism evidence="1 2">
    <name type="scientific">Janthinobacterium lividum</name>
    <dbReference type="NCBI Taxonomy" id="29581"/>
    <lineage>
        <taxon>Bacteria</taxon>
        <taxon>Pseudomonadati</taxon>
        <taxon>Pseudomonadota</taxon>
        <taxon>Betaproteobacteria</taxon>
        <taxon>Burkholderiales</taxon>
        <taxon>Oxalobacteraceae</taxon>
        <taxon>Janthinobacterium</taxon>
    </lineage>
</organism>
<protein>
    <submittedName>
        <fullName evidence="1">Uncharacterized protein</fullName>
    </submittedName>
</protein>
<reference evidence="1 2" key="1">
    <citation type="submission" date="2015-06" db="EMBL/GenBank/DDBJ databases">
        <title>Draft genome sequencing of a biphenyl-degrading bacterium, Janthinobacterium lividum MEG1.</title>
        <authorList>
            <person name="Shimodaira J."/>
            <person name="Hatta T."/>
        </authorList>
    </citation>
    <scope>NUCLEOTIDE SEQUENCE [LARGE SCALE GENOMIC DNA]</scope>
    <source>
        <strain evidence="1 2">MEG1</strain>
    </source>
</reference>
<proteinExistence type="predicted"/>
<name>A0A1S1U9B1_9BURK</name>
<dbReference type="Proteomes" id="UP000179840">
    <property type="component" value="Unassembled WGS sequence"/>
</dbReference>
<accession>A0A1S1U9B1</accession>
<evidence type="ECO:0000313" key="1">
    <source>
        <dbReference type="EMBL" id="OHV97037.1"/>
    </source>
</evidence>
<dbReference type="AlphaFoldDB" id="A0A1S1U9B1"/>
<comment type="caution">
    <text evidence="1">The sequence shown here is derived from an EMBL/GenBank/DDBJ whole genome shotgun (WGS) entry which is preliminary data.</text>
</comment>